<proteinExistence type="predicted"/>
<name>A0A7S0EA99_9EUKA</name>
<evidence type="ECO:0000313" key="2">
    <source>
        <dbReference type="EMBL" id="CAD8477426.1"/>
    </source>
</evidence>
<feature type="region of interest" description="Disordered" evidence="1">
    <location>
        <begin position="133"/>
        <end position="166"/>
    </location>
</feature>
<sequence>MMLALAASTGFTPQIVTDRRAALRLACAALVSRPLASFAAADCMQTCKKSCAREAPGSQAYCQSSCDDYCGQDDRKDGLSGSVSTEGSEFGWQSSFKNPLAEQKPSNFGDDLPPGLPDLFGVKKALRKAVSGGDLTGGVQGAGGARDFSDVNPADRIVPSFQAKPK</sequence>
<dbReference type="EMBL" id="HBEP01009255">
    <property type="protein sequence ID" value="CAD8477426.1"/>
    <property type="molecule type" value="Transcribed_RNA"/>
</dbReference>
<gene>
    <name evidence="2" type="ORF">PANT1444_LOCUS5223</name>
</gene>
<reference evidence="2" key="1">
    <citation type="submission" date="2021-01" db="EMBL/GenBank/DDBJ databases">
        <authorList>
            <person name="Corre E."/>
            <person name="Pelletier E."/>
            <person name="Niang G."/>
            <person name="Scheremetjew M."/>
            <person name="Finn R."/>
            <person name="Kale V."/>
            <person name="Holt S."/>
            <person name="Cochrane G."/>
            <person name="Meng A."/>
            <person name="Brown T."/>
            <person name="Cohen L."/>
        </authorList>
    </citation>
    <scope>NUCLEOTIDE SEQUENCE</scope>
    <source>
        <strain evidence="2">CCMP1374</strain>
    </source>
</reference>
<dbReference type="AlphaFoldDB" id="A0A7S0EA99"/>
<evidence type="ECO:0000256" key="1">
    <source>
        <dbReference type="SAM" id="MobiDB-lite"/>
    </source>
</evidence>
<protein>
    <submittedName>
        <fullName evidence="2">Uncharacterized protein</fullName>
    </submittedName>
</protein>
<accession>A0A7S0EA99</accession>
<organism evidence="2">
    <name type="scientific">Phaeocystis antarctica</name>
    <dbReference type="NCBI Taxonomy" id="33657"/>
    <lineage>
        <taxon>Eukaryota</taxon>
        <taxon>Haptista</taxon>
        <taxon>Haptophyta</taxon>
        <taxon>Prymnesiophyceae</taxon>
        <taxon>Phaeocystales</taxon>
        <taxon>Phaeocystaceae</taxon>
        <taxon>Phaeocystis</taxon>
    </lineage>
</organism>
<feature type="compositionally biased region" description="Gly residues" evidence="1">
    <location>
        <begin position="134"/>
        <end position="144"/>
    </location>
</feature>